<organism evidence="2 3">
    <name type="scientific">Trapa natans</name>
    <name type="common">Water chestnut</name>
    <dbReference type="NCBI Taxonomy" id="22666"/>
    <lineage>
        <taxon>Eukaryota</taxon>
        <taxon>Viridiplantae</taxon>
        <taxon>Streptophyta</taxon>
        <taxon>Embryophyta</taxon>
        <taxon>Tracheophyta</taxon>
        <taxon>Spermatophyta</taxon>
        <taxon>Magnoliopsida</taxon>
        <taxon>eudicotyledons</taxon>
        <taxon>Gunneridae</taxon>
        <taxon>Pentapetalae</taxon>
        <taxon>rosids</taxon>
        <taxon>malvids</taxon>
        <taxon>Myrtales</taxon>
        <taxon>Lythraceae</taxon>
        <taxon>Trapa</taxon>
    </lineage>
</organism>
<evidence type="ECO:0000313" key="2">
    <source>
        <dbReference type="EMBL" id="KAK4767258.1"/>
    </source>
</evidence>
<protein>
    <recommendedName>
        <fullName evidence="4">Chloroplast lumen common family protein</fullName>
    </recommendedName>
</protein>
<dbReference type="Pfam" id="PF13432">
    <property type="entry name" value="TPR_16"/>
    <property type="match status" value="1"/>
</dbReference>
<dbReference type="SUPFAM" id="SSF48452">
    <property type="entry name" value="TPR-like"/>
    <property type="match status" value="1"/>
</dbReference>
<dbReference type="InterPro" id="IPR019734">
    <property type="entry name" value="TPR_rpt"/>
</dbReference>
<reference evidence="2 3" key="1">
    <citation type="journal article" date="2023" name="Hortic Res">
        <title>Pangenome of water caltrop reveals structural variations and asymmetric subgenome divergence after allopolyploidization.</title>
        <authorList>
            <person name="Zhang X."/>
            <person name="Chen Y."/>
            <person name="Wang L."/>
            <person name="Yuan Y."/>
            <person name="Fang M."/>
            <person name="Shi L."/>
            <person name="Lu R."/>
            <person name="Comes H.P."/>
            <person name="Ma Y."/>
            <person name="Chen Y."/>
            <person name="Huang G."/>
            <person name="Zhou Y."/>
            <person name="Zheng Z."/>
            <person name="Qiu Y."/>
        </authorList>
    </citation>
    <scope>NUCLEOTIDE SEQUENCE [LARGE SCALE GENOMIC DNA]</scope>
    <source>
        <strain evidence="2">F231</strain>
    </source>
</reference>
<dbReference type="PANTHER" id="PTHR26312">
    <property type="entry name" value="TETRATRICOPEPTIDE REPEAT PROTEIN 5"/>
    <property type="match status" value="1"/>
</dbReference>
<dbReference type="PANTHER" id="PTHR26312:SF67">
    <property type="entry name" value="PROTEIN SLOW GREEN 1, CHLOROPLASTIC"/>
    <property type="match status" value="1"/>
</dbReference>
<name>A0AAN7KM88_TRANT</name>
<dbReference type="PROSITE" id="PS50005">
    <property type="entry name" value="TPR"/>
    <property type="match status" value="1"/>
</dbReference>
<keyword evidence="3" id="KW-1185">Reference proteome</keyword>
<evidence type="ECO:0008006" key="4">
    <source>
        <dbReference type="Google" id="ProtNLM"/>
    </source>
</evidence>
<feature type="repeat" description="TPR" evidence="1">
    <location>
        <begin position="126"/>
        <end position="159"/>
    </location>
</feature>
<proteinExistence type="predicted"/>
<evidence type="ECO:0000313" key="3">
    <source>
        <dbReference type="Proteomes" id="UP001346149"/>
    </source>
</evidence>
<dbReference type="InterPro" id="IPR011990">
    <property type="entry name" value="TPR-like_helical_dom_sf"/>
</dbReference>
<dbReference type="AlphaFoldDB" id="A0AAN7KM88"/>
<dbReference type="EMBL" id="JAXQNO010000022">
    <property type="protein sequence ID" value="KAK4767258.1"/>
    <property type="molecule type" value="Genomic_DNA"/>
</dbReference>
<dbReference type="GO" id="GO:0009535">
    <property type="term" value="C:chloroplast thylakoid membrane"/>
    <property type="evidence" value="ECO:0007669"/>
    <property type="project" value="TreeGrafter"/>
</dbReference>
<dbReference type="Gene3D" id="1.25.40.10">
    <property type="entry name" value="Tetratricopeptide repeat domain"/>
    <property type="match status" value="2"/>
</dbReference>
<comment type="caution">
    <text evidence="2">The sequence shown here is derived from an EMBL/GenBank/DDBJ whole genome shotgun (WGS) entry which is preliminary data.</text>
</comment>
<accession>A0AAN7KM88</accession>
<keyword evidence="1" id="KW-0802">TPR repeat</keyword>
<gene>
    <name evidence="2" type="ORF">SAY86_015008</name>
</gene>
<sequence length="332" mass="37581">MESVGKLARCGHPFHLSLLPSRPSFQKSISLRQSSVPTLRTQSIRASAFGSTNPNPSKPLLASLTPALKTACLTLSAAAALFFIRLNLKPAVAAPVAPPAVESTEKSVKEEESVIEEQVSQNPNDVESLRTLMEVKIKTRKLQEAIEVIDRLMELEPDENEWPLLKANLHSYSGDFELAKKEFEDILEKDPIRVEAYHGLVMAGSESGDELKGVLERIKAAMEMCRKEKKSSEFRDFKLLVAQVRVIEGDYGEALKVYEELVKEEPRDFRPYLCQGIIYTLLRKNDEAEKKFKQYRRLVPKDHPYAEYFDDNMLATKFFAQKAEREMAGSRT</sequence>
<evidence type="ECO:0000256" key="1">
    <source>
        <dbReference type="PROSITE-ProRule" id="PRU00339"/>
    </source>
</evidence>
<dbReference type="Proteomes" id="UP001346149">
    <property type="component" value="Unassembled WGS sequence"/>
</dbReference>